<keyword evidence="3" id="KW-0378">Hydrolase</keyword>
<reference evidence="7" key="1">
    <citation type="journal article" date="2019" name="Int. J. Syst. Evol. Microbiol.">
        <title>The Global Catalogue of Microorganisms (GCM) 10K type strain sequencing project: providing services to taxonomists for standard genome sequencing and annotation.</title>
        <authorList>
            <consortium name="The Broad Institute Genomics Platform"/>
            <consortium name="The Broad Institute Genome Sequencing Center for Infectious Disease"/>
            <person name="Wu L."/>
            <person name="Ma J."/>
        </authorList>
    </citation>
    <scope>NUCLEOTIDE SEQUENCE [LARGE SCALE GENOMIC DNA]</scope>
    <source>
        <strain evidence="7">CCM 7043</strain>
    </source>
</reference>
<evidence type="ECO:0000313" key="6">
    <source>
        <dbReference type="EMBL" id="MFD1520600.1"/>
    </source>
</evidence>
<dbReference type="RefSeq" id="WP_344730407.1">
    <property type="nucleotide sequence ID" value="NZ_BAAAUS010000066.1"/>
</dbReference>
<name>A0ABW4F1P3_9PSEU</name>
<dbReference type="PROSITE" id="PS50830">
    <property type="entry name" value="TNASE_3"/>
    <property type="match status" value="1"/>
</dbReference>
<gene>
    <name evidence="6" type="ORF">ACFSJD_24095</name>
</gene>
<evidence type="ECO:0000256" key="1">
    <source>
        <dbReference type="ARBA" id="ARBA00022722"/>
    </source>
</evidence>
<feature type="chain" id="PRO_5045339820" evidence="4">
    <location>
        <begin position="25"/>
        <end position="185"/>
    </location>
</feature>
<dbReference type="SUPFAM" id="SSF50199">
    <property type="entry name" value="Staphylococcal nuclease"/>
    <property type="match status" value="1"/>
</dbReference>
<dbReference type="SMART" id="SM00318">
    <property type="entry name" value="SNc"/>
    <property type="match status" value="1"/>
</dbReference>
<feature type="domain" description="TNase-like" evidence="5">
    <location>
        <begin position="46"/>
        <end position="182"/>
    </location>
</feature>
<evidence type="ECO:0000256" key="3">
    <source>
        <dbReference type="ARBA" id="ARBA00022801"/>
    </source>
</evidence>
<dbReference type="Proteomes" id="UP001597114">
    <property type="component" value="Unassembled WGS sequence"/>
</dbReference>
<comment type="caution">
    <text evidence="6">The sequence shown here is derived from an EMBL/GenBank/DDBJ whole genome shotgun (WGS) entry which is preliminary data.</text>
</comment>
<feature type="signal peptide" evidence="4">
    <location>
        <begin position="1"/>
        <end position="24"/>
    </location>
</feature>
<evidence type="ECO:0000256" key="4">
    <source>
        <dbReference type="SAM" id="SignalP"/>
    </source>
</evidence>
<evidence type="ECO:0000256" key="2">
    <source>
        <dbReference type="ARBA" id="ARBA00022759"/>
    </source>
</evidence>
<organism evidence="6 7">
    <name type="scientific">Pseudonocardia yunnanensis</name>
    <dbReference type="NCBI Taxonomy" id="58107"/>
    <lineage>
        <taxon>Bacteria</taxon>
        <taxon>Bacillati</taxon>
        <taxon>Actinomycetota</taxon>
        <taxon>Actinomycetes</taxon>
        <taxon>Pseudonocardiales</taxon>
        <taxon>Pseudonocardiaceae</taxon>
        <taxon>Pseudonocardia</taxon>
    </lineage>
</organism>
<accession>A0ABW4F1P3</accession>
<dbReference type="EMBL" id="JBHUCO010000026">
    <property type="protein sequence ID" value="MFD1520600.1"/>
    <property type="molecule type" value="Genomic_DNA"/>
</dbReference>
<evidence type="ECO:0000259" key="5">
    <source>
        <dbReference type="PROSITE" id="PS50830"/>
    </source>
</evidence>
<proteinExistence type="predicted"/>
<dbReference type="InterPro" id="IPR016071">
    <property type="entry name" value="Staphylococal_nuclease_OB-fold"/>
</dbReference>
<dbReference type="InterPro" id="IPR035437">
    <property type="entry name" value="SNase_OB-fold_sf"/>
</dbReference>
<sequence length="185" mass="19102">MSRSFGLALIVSVALVSGSVGAVAAPPRGGVVPAAPVFAAPASTRTEVVGKVTYIADGDTVHVTDSAGSRIKVRALGIDSPEARTPQLPAQCWGPEATQFARATLLNKQVTVVSDPTQDAYDRYGRILGYLYLADGSNYSVLAASAGAARTYIVRRRPVTEYPAIAAAEAEARAAGRGLWGACPA</sequence>
<protein>
    <submittedName>
        <fullName evidence="6">Thermonuclease family protein</fullName>
    </submittedName>
</protein>
<dbReference type="Gene3D" id="2.40.50.90">
    <property type="match status" value="1"/>
</dbReference>
<keyword evidence="4" id="KW-0732">Signal</keyword>
<keyword evidence="7" id="KW-1185">Reference proteome</keyword>
<keyword evidence="2" id="KW-0255">Endonuclease</keyword>
<dbReference type="PANTHER" id="PTHR12302:SF3">
    <property type="entry name" value="SERINE_THREONINE-PROTEIN KINASE 31"/>
    <property type="match status" value="1"/>
</dbReference>
<dbReference type="Pfam" id="PF00565">
    <property type="entry name" value="SNase"/>
    <property type="match status" value="1"/>
</dbReference>
<dbReference type="PANTHER" id="PTHR12302">
    <property type="entry name" value="EBNA2 BINDING PROTEIN P100"/>
    <property type="match status" value="1"/>
</dbReference>
<keyword evidence="1" id="KW-0540">Nuclease</keyword>
<evidence type="ECO:0000313" key="7">
    <source>
        <dbReference type="Proteomes" id="UP001597114"/>
    </source>
</evidence>